<dbReference type="AlphaFoldDB" id="A0A345Z2R1"/>
<sequence length="395" mass="46459">MTGFIFTCPNCDYKITEKDFQENENILSNLKEIFRKHEQDYISIIEKTLTKQLGEQNELITKQRLAEAENAFEKAKQIEIEKLKDIISKQNNDLSNLDLKHKHDLENQSHKLESESNQEISRLMTKLATLQMELESNQNLVKQARLEAEQEGLKKLVEMEKSLNNEIFNLNNQITDLKHANDLNKVIQNKTKGENFEHEVEAELRKVFEPQDIIEKITAMDKKADYLQTIRENEKEIGRIVYEVKNAEWSNAWEKKLTEDMARQKSKYGILVSTSFNKKYSGIPFKRSDENPNIYLSDPESFIFVGQILKTIIFAENKFVEEKDFEGHEEKIKIFNQWKDTQLPVLSKLFNDSFERIKSAESGIAKQVDEVRIAREKMQSHWIKNIKDYLEKLVF</sequence>
<dbReference type="Pfam" id="PF09903">
    <property type="entry name" value="DUF2130"/>
    <property type="match status" value="1"/>
</dbReference>
<accession>A0A345Z2R1</accession>
<dbReference type="InterPro" id="IPR019219">
    <property type="entry name" value="DUF2130"/>
</dbReference>
<evidence type="ECO:0000313" key="2">
    <source>
        <dbReference type="EMBL" id="AXK50890.1"/>
    </source>
</evidence>
<keyword evidence="1" id="KW-0175">Coiled coil</keyword>
<gene>
    <name evidence="2" type="ORF">SALLE_v1c02140</name>
</gene>
<keyword evidence="3" id="KW-1185">Reference proteome</keyword>
<dbReference type="OrthoDB" id="388108at2"/>
<name>A0A345Z2R1_9MOLU</name>
<proteinExistence type="predicted"/>
<evidence type="ECO:0000256" key="1">
    <source>
        <dbReference type="SAM" id="Coils"/>
    </source>
</evidence>
<reference evidence="2 3" key="1">
    <citation type="submission" date="2018-07" db="EMBL/GenBank/DDBJ databases">
        <title>Complete genome sequence of Spiroplasma alleghenense PLHS-1 (ATCC 51752).</title>
        <authorList>
            <person name="Chou L."/>
            <person name="Lee T.-Y."/>
            <person name="Tsai Y.-M."/>
            <person name="Kuo C.-H."/>
        </authorList>
    </citation>
    <scope>NUCLEOTIDE SEQUENCE [LARGE SCALE GENOMIC DNA]</scope>
    <source>
        <strain evidence="2 3">PLHS-1</strain>
    </source>
</reference>
<dbReference type="EMBL" id="CP031376">
    <property type="protein sequence ID" value="AXK50890.1"/>
    <property type="molecule type" value="Genomic_DNA"/>
</dbReference>
<evidence type="ECO:0008006" key="4">
    <source>
        <dbReference type="Google" id="ProtNLM"/>
    </source>
</evidence>
<dbReference type="RefSeq" id="WP_115557810.1">
    <property type="nucleotide sequence ID" value="NZ_CP031376.1"/>
</dbReference>
<protein>
    <recommendedName>
        <fullName evidence="4">DUF2130 domain-containing protein</fullName>
    </recommendedName>
</protein>
<evidence type="ECO:0000313" key="3">
    <source>
        <dbReference type="Proteomes" id="UP000254792"/>
    </source>
</evidence>
<organism evidence="2 3">
    <name type="scientific">Spiroplasma alleghenense</name>
    <dbReference type="NCBI Taxonomy" id="216931"/>
    <lineage>
        <taxon>Bacteria</taxon>
        <taxon>Bacillati</taxon>
        <taxon>Mycoplasmatota</taxon>
        <taxon>Mollicutes</taxon>
        <taxon>Entomoplasmatales</taxon>
        <taxon>Spiroplasmataceae</taxon>
        <taxon>Spiroplasma</taxon>
    </lineage>
</organism>
<dbReference type="KEGG" id="salx:SALLE_v1c02140"/>
<dbReference type="Proteomes" id="UP000254792">
    <property type="component" value="Chromosome"/>
</dbReference>
<feature type="coiled-coil region" evidence="1">
    <location>
        <begin position="80"/>
        <end position="180"/>
    </location>
</feature>